<dbReference type="AlphaFoldDB" id="A0A803TU08"/>
<evidence type="ECO:0000259" key="1">
    <source>
        <dbReference type="PROSITE" id="PS50805"/>
    </source>
</evidence>
<dbReference type="PANTHER" id="PTHR23232">
    <property type="entry name" value="KRAB DOMAIN C2H2 ZINC FINGER"/>
    <property type="match status" value="1"/>
</dbReference>
<feature type="domain" description="KRAB" evidence="1">
    <location>
        <begin position="2"/>
        <end position="70"/>
    </location>
</feature>
<proteinExistence type="predicted"/>
<sequence>VVTFQEVAVSFSEEEWALLNTDQRDLHQQVMKENVEMSQNDIGKELTRFGIGSQQDEITLKLPVSYSISL</sequence>
<dbReference type="InterPro" id="IPR050169">
    <property type="entry name" value="Krueppel_C2H2_ZnF"/>
</dbReference>
<dbReference type="InterPro" id="IPR036051">
    <property type="entry name" value="KRAB_dom_sf"/>
</dbReference>
<dbReference type="Gene3D" id="6.10.140.140">
    <property type="match status" value="1"/>
</dbReference>
<reference evidence="2" key="3">
    <citation type="submission" date="2025-09" db="UniProtKB">
        <authorList>
            <consortium name="Ensembl"/>
        </authorList>
    </citation>
    <scope>IDENTIFICATION</scope>
</reference>
<evidence type="ECO:0000313" key="3">
    <source>
        <dbReference type="Proteomes" id="UP000001646"/>
    </source>
</evidence>
<dbReference type="GO" id="GO:0006355">
    <property type="term" value="P:regulation of DNA-templated transcription"/>
    <property type="evidence" value="ECO:0007669"/>
    <property type="project" value="InterPro"/>
</dbReference>
<evidence type="ECO:0000313" key="2">
    <source>
        <dbReference type="Ensembl" id="ENSACAP00000038698.1"/>
    </source>
</evidence>
<dbReference type="GeneTree" id="ENSGT01140000285204"/>
<dbReference type="SMART" id="SM00349">
    <property type="entry name" value="KRAB"/>
    <property type="match status" value="1"/>
</dbReference>
<name>A0A803TU08_ANOCA</name>
<dbReference type="Pfam" id="PF01352">
    <property type="entry name" value="KRAB"/>
    <property type="match status" value="1"/>
</dbReference>
<dbReference type="Ensembl" id="ENSACAT00000036671.1">
    <property type="protein sequence ID" value="ENSACAP00000038698.1"/>
    <property type="gene ID" value="ENSACAG00000034619.1"/>
</dbReference>
<keyword evidence="3" id="KW-1185">Reference proteome</keyword>
<accession>A0A803TU08</accession>
<dbReference type="CDD" id="cd07765">
    <property type="entry name" value="KRAB_A-box"/>
    <property type="match status" value="1"/>
</dbReference>
<dbReference type="PANTHER" id="PTHR23232:SF142">
    <property type="entry name" value="GASTRULA ZINC FINGER PROTEIN XLCGF57.1-LIKE-RELATED"/>
    <property type="match status" value="1"/>
</dbReference>
<organism evidence="2 3">
    <name type="scientific">Anolis carolinensis</name>
    <name type="common">Green anole</name>
    <name type="synonym">American chameleon</name>
    <dbReference type="NCBI Taxonomy" id="28377"/>
    <lineage>
        <taxon>Eukaryota</taxon>
        <taxon>Metazoa</taxon>
        <taxon>Chordata</taxon>
        <taxon>Craniata</taxon>
        <taxon>Vertebrata</taxon>
        <taxon>Euteleostomi</taxon>
        <taxon>Lepidosauria</taxon>
        <taxon>Squamata</taxon>
        <taxon>Bifurcata</taxon>
        <taxon>Unidentata</taxon>
        <taxon>Episquamata</taxon>
        <taxon>Toxicofera</taxon>
        <taxon>Iguania</taxon>
        <taxon>Dactyloidae</taxon>
        <taxon>Anolis</taxon>
    </lineage>
</organism>
<dbReference type="PROSITE" id="PS50805">
    <property type="entry name" value="KRAB"/>
    <property type="match status" value="1"/>
</dbReference>
<reference evidence="2" key="1">
    <citation type="submission" date="2009-12" db="EMBL/GenBank/DDBJ databases">
        <title>The Genome Sequence of Anolis carolinensis (Green Anole Lizard).</title>
        <authorList>
            <consortium name="The Genome Sequencing Platform"/>
            <person name="Di Palma F."/>
            <person name="Alfoldi J."/>
            <person name="Heiman D."/>
            <person name="Young S."/>
            <person name="Grabherr M."/>
            <person name="Johnson J."/>
            <person name="Lander E.S."/>
            <person name="Lindblad-Toh K."/>
        </authorList>
    </citation>
    <scope>NUCLEOTIDE SEQUENCE [LARGE SCALE GENOMIC DNA]</scope>
    <source>
        <strain evidence="2">JBL SC #1</strain>
    </source>
</reference>
<dbReference type="Proteomes" id="UP000001646">
    <property type="component" value="Unplaced"/>
</dbReference>
<reference evidence="2" key="2">
    <citation type="submission" date="2025-08" db="UniProtKB">
        <authorList>
            <consortium name="Ensembl"/>
        </authorList>
    </citation>
    <scope>IDENTIFICATION</scope>
</reference>
<protein>
    <recommendedName>
        <fullName evidence="1">KRAB domain-containing protein</fullName>
    </recommendedName>
</protein>
<dbReference type="InParanoid" id="A0A803TU08"/>
<dbReference type="SUPFAM" id="SSF109640">
    <property type="entry name" value="KRAB domain (Kruppel-associated box)"/>
    <property type="match status" value="1"/>
</dbReference>
<dbReference type="InterPro" id="IPR001909">
    <property type="entry name" value="KRAB"/>
</dbReference>